<feature type="compositionally biased region" description="Polar residues" evidence="2">
    <location>
        <begin position="1"/>
        <end position="20"/>
    </location>
</feature>
<feature type="region of interest" description="Disordered" evidence="2">
    <location>
        <begin position="349"/>
        <end position="369"/>
    </location>
</feature>
<dbReference type="VEuPathDB" id="FungiDB:CD36_15660"/>
<dbReference type="InterPro" id="IPR013087">
    <property type="entry name" value="Znf_C2H2_type"/>
</dbReference>
<keyword evidence="1" id="KW-0862">Zinc</keyword>
<dbReference type="KEGG" id="cdu:CD36_15660"/>
<evidence type="ECO:0000313" key="4">
    <source>
        <dbReference type="CGD" id="CAL0000164640"/>
    </source>
</evidence>
<dbReference type="EMBL" id="FM992689">
    <property type="protein sequence ID" value="CAX43345.1"/>
    <property type="molecule type" value="Genomic_DNA"/>
</dbReference>
<feature type="compositionally biased region" description="Basic residues" evidence="2">
    <location>
        <begin position="263"/>
        <end position="275"/>
    </location>
</feature>
<evidence type="ECO:0000259" key="3">
    <source>
        <dbReference type="PROSITE" id="PS50157"/>
    </source>
</evidence>
<dbReference type="eggNOG" id="ENOG502R8YW">
    <property type="taxonomic scope" value="Eukaryota"/>
</dbReference>
<feature type="region of interest" description="Disordered" evidence="2">
    <location>
        <begin position="262"/>
        <end position="308"/>
    </location>
</feature>
<name>B9WAC6_CANDC</name>
<feature type="compositionally biased region" description="Polar residues" evidence="2">
    <location>
        <begin position="28"/>
        <end position="40"/>
    </location>
</feature>
<feature type="compositionally biased region" description="Low complexity" evidence="2">
    <location>
        <begin position="41"/>
        <end position="53"/>
    </location>
</feature>
<reference evidence="5 6" key="1">
    <citation type="journal article" date="2009" name="Genome Res.">
        <title>Comparative genomics of the fungal pathogens Candida dubliniensis and Candida albicans.</title>
        <authorList>
            <person name="Jackson A.P."/>
            <person name="Gamble J.A."/>
            <person name="Yeomans T."/>
            <person name="Moran G.P."/>
            <person name="Saunders D."/>
            <person name="Harris D."/>
            <person name="Aslett M."/>
            <person name="Barrell J.F."/>
            <person name="Butler G."/>
            <person name="Citiulo F."/>
            <person name="Coleman D.C."/>
            <person name="de Groot P.W.J."/>
            <person name="Goodwin T.J."/>
            <person name="Quail M.A."/>
            <person name="McQuillan J."/>
            <person name="Munro C.A."/>
            <person name="Pain A."/>
            <person name="Poulter R.T."/>
            <person name="Rajandream M.A."/>
            <person name="Renauld H."/>
            <person name="Spiering M.J."/>
            <person name="Tivey A."/>
            <person name="Gow N.A.R."/>
            <person name="Barrell B."/>
            <person name="Sullivan D.J."/>
            <person name="Berriman M."/>
        </authorList>
    </citation>
    <scope>NUCLEOTIDE SEQUENCE [LARGE SCALE GENOMIC DNA]</scope>
    <source>
        <strain evidence="6">CD36 / ATCC MYA-646 / CBS 7987 / NCPF 3949 / NRRL Y-17841</strain>
    </source>
</reference>
<evidence type="ECO:0000256" key="2">
    <source>
        <dbReference type="SAM" id="MobiDB-lite"/>
    </source>
</evidence>
<evidence type="ECO:0000313" key="5">
    <source>
        <dbReference type="EMBL" id="CAX43345.1"/>
    </source>
</evidence>
<dbReference type="GO" id="GO:0008270">
    <property type="term" value="F:zinc ion binding"/>
    <property type="evidence" value="ECO:0007669"/>
    <property type="project" value="UniProtKB-KW"/>
</dbReference>
<dbReference type="AlphaFoldDB" id="B9WAC6"/>
<feature type="compositionally biased region" description="Acidic residues" evidence="2">
    <location>
        <begin position="506"/>
        <end position="519"/>
    </location>
</feature>
<feature type="region of interest" description="Disordered" evidence="2">
    <location>
        <begin position="1"/>
        <end position="103"/>
    </location>
</feature>
<keyword evidence="1" id="KW-0863">Zinc-finger</keyword>
<feature type="region of interest" description="Disordered" evidence="2">
    <location>
        <begin position="493"/>
        <end position="519"/>
    </location>
</feature>
<evidence type="ECO:0000256" key="1">
    <source>
        <dbReference type="PROSITE-ProRule" id="PRU00042"/>
    </source>
</evidence>
<feature type="domain" description="C2H2-type" evidence="3">
    <location>
        <begin position="375"/>
        <end position="412"/>
    </location>
</feature>
<dbReference type="HOGENOM" id="CLU_032145_0_0_1"/>
<organism evidence="5 6">
    <name type="scientific">Candida dubliniensis (strain CD36 / ATCC MYA-646 / CBS 7987 / NCPF 3949 / NRRL Y-17841)</name>
    <name type="common">Yeast</name>
    <dbReference type="NCBI Taxonomy" id="573826"/>
    <lineage>
        <taxon>Eukaryota</taxon>
        <taxon>Fungi</taxon>
        <taxon>Dikarya</taxon>
        <taxon>Ascomycota</taxon>
        <taxon>Saccharomycotina</taxon>
        <taxon>Pichiomycetes</taxon>
        <taxon>Debaryomycetaceae</taxon>
        <taxon>Candida/Lodderomyces clade</taxon>
        <taxon>Candida</taxon>
    </lineage>
</organism>
<dbReference type="Gene3D" id="3.30.160.60">
    <property type="entry name" value="Classic Zinc Finger"/>
    <property type="match status" value="1"/>
</dbReference>
<dbReference type="PROSITE" id="PS50157">
    <property type="entry name" value="ZINC_FINGER_C2H2_2"/>
    <property type="match status" value="1"/>
</dbReference>
<feature type="compositionally biased region" description="Basic and acidic residues" evidence="2">
    <location>
        <begin position="89"/>
        <end position="102"/>
    </location>
</feature>
<keyword evidence="1" id="KW-0479">Metal-binding</keyword>
<keyword evidence="6" id="KW-1185">Reference proteome</keyword>
<dbReference type="CGD" id="CAL0000164640">
    <property type="gene designation" value="Cd36_15660"/>
</dbReference>
<accession>B9WAC6</accession>
<proteinExistence type="predicted"/>
<dbReference type="OrthoDB" id="6910977at2759"/>
<dbReference type="RefSeq" id="XP_002418046.1">
    <property type="nucleotide sequence ID" value="XM_002418001.1"/>
</dbReference>
<protein>
    <submittedName>
        <fullName evidence="5">Zinc finger protein, putative</fullName>
    </submittedName>
</protein>
<feature type="compositionally biased region" description="Low complexity" evidence="2">
    <location>
        <begin position="286"/>
        <end position="295"/>
    </location>
</feature>
<gene>
    <name evidence="4" type="ordered locus">Cd36_15660</name>
    <name evidence="5" type="ORF">CD36_15660</name>
</gene>
<dbReference type="GeneID" id="8045621"/>
<sequence length="519" mass="59220">METTLSVSDEKLTNSSTASNKFDDSKEQSQIFTTANTTTDSQQIQPNSQHQQPAVTTKPLSKEATHISLENDLILVDPTQPPKNTGSESVKDTTGDRSDHGKQQAIGDQIKVLVSSNPLNIEEYSGHLNRLATILYEEKFTSDFLVTLHYKLLQLMDELPKFVDLQNPLKSQLYTIIDKNFDILIKLATNYNVMEISTASIRFLTTVFMNLNYWEVYNLLNKKPVLYHFLNLIEFDLNECYTRFINDYQRFTYEKITQPTVKSRNKSKATKKRKLKGDSDFAGSNTATATTSVTTPDANGPHGEKQQRSEAFFSLNPDTSDHDKYVADVISGANVQKRKFRPDVKLEHHRIIKKPQPAADKSSTKSSNYDPDVIHECQLPSAEEPHKLCLRRFSRKYELIRHQETVHSKKKKLFKCFVCVKQNPGVGPRIFTRHDTLAKHIRVNHKISGKEAKAEVAYSKKHAEVVEEGDITVHVGRRKTKVDFELRAHMEKRKSSGDDTNYMETSDLESGEEEVTFNK</sequence>
<evidence type="ECO:0000313" key="6">
    <source>
        <dbReference type="Proteomes" id="UP000002605"/>
    </source>
</evidence>
<dbReference type="Proteomes" id="UP000002605">
    <property type="component" value="Chromosome 2"/>
</dbReference>